<keyword evidence="7 9" id="KW-0472">Membrane</keyword>
<organism evidence="10 11">
    <name type="scientific">Aeromicrobium alkaliterrae</name>
    <dbReference type="NCBI Taxonomy" id="302168"/>
    <lineage>
        <taxon>Bacteria</taxon>
        <taxon>Bacillati</taxon>
        <taxon>Actinomycetota</taxon>
        <taxon>Actinomycetes</taxon>
        <taxon>Propionibacteriales</taxon>
        <taxon>Nocardioidaceae</taxon>
        <taxon>Aeromicrobium</taxon>
    </lineage>
</organism>
<keyword evidence="11" id="KW-1185">Reference proteome</keyword>
<keyword evidence="3" id="KW-1003">Cell membrane</keyword>
<keyword evidence="4 9" id="KW-0812">Transmembrane</keyword>
<keyword evidence="5" id="KW-0029">Amino-acid transport</keyword>
<evidence type="ECO:0000256" key="6">
    <source>
        <dbReference type="ARBA" id="ARBA00022989"/>
    </source>
</evidence>
<comment type="subcellular location">
    <subcellularLocation>
        <location evidence="1">Cell membrane</location>
        <topology evidence="1">Multi-pass membrane protein</topology>
    </subcellularLocation>
</comment>
<evidence type="ECO:0000256" key="1">
    <source>
        <dbReference type="ARBA" id="ARBA00004651"/>
    </source>
</evidence>
<dbReference type="PANTHER" id="PTHR11795">
    <property type="entry name" value="BRANCHED-CHAIN AMINO ACID TRANSPORT SYSTEM PERMEASE PROTEIN LIVH"/>
    <property type="match status" value="1"/>
</dbReference>
<dbReference type="Proteomes" id="UP001501057">
    <property type="component" value="Unassembled WGS sequence"/>
</dbReference>
<dbReference type="EMBL" id="BAAAME010000005">
    <property type="protein sequence ID" value="GAA1750471.1"/>
    <property type="molecule type" value="Genomic_DNA"/>
</dbReference>
<protein>
    <submittedName>
        <fullName evidence="10">Branched-chain amino acid ABC transporter permease</fullName>
    </submittedName>
</protein>
<feature type="transmembrane region" description="Helical" evidence="9">
    <location>
        <begin position="66"/>
        <end position="86"/>
    </location>
</feature>
<dbReference type="InterPro" id="IPR052157">
    <property type="entry name" value="BCAA_transport_permease"/>
</dbReference>
<feature type="transmembrane region" description="Helical" evidence="9">
    <location>
        <begin position="192"/>
        <end position="215"/>
    </location>
</feature>
<proteinExistence type="inferred from homology"/>
<evidence type="ECO:0000256" key="9">
    <source>
        <dbReference type="SAM" id="Phobius"/>
    </source>
</evidence>
<dbReference type="CDD" id="cd06582">
    <property type="entry name" value="TM_PBP1_LivH_like"/>
    <property type="match status" value="1"/>
</dbReference>
<dbReference type="RefSeq" id="WP_344203613.1">
    <property type="nucleotide sequence ID" value="NZ_BAAAME010000005.1"/>
</dbReference>
<name>A0ABP4WD41_9ACTN</name>
<evidence type="ECO:0000256" key="4">
    <source>
        <dbReference type="ARBA" id="ARBA00022692"/>
    </source>
</evidence>
<comment type="caution">
    <text evidence="10">The sequence shown here is derived from an EMBL/GenBank/DDBJ whole genome shotgun (WGS) entry which is preliminary data.</text>
</comment>
<evidence type="ECO:0000256" key="7">
    <source>
        <dbReference type="ARBA" id="ARBA00023136"/>
    </source>
</evidence>
<keyword evidence="2" id="KW-0813">Transport</keyword>
<comment type="similarity">
    <text evidence="8">Belongs to the binding-protein-dependent transport system permease family. LivHM subfamily.</text>
</comment>
<evidence type="ECO:0000313" key="11">
    <source>
        <dbReference type="Proteomes" id="UP001501057"/>
    </source>
</evidence>
<dbReference type="Pfam" id="PF02653">
    <property type="entry name" value="BPD_transp_2"/>
    <property type="match status" value="1"/>
</dbReference>
<feature type="transmembrane region" description="Helical" evidence="9">
    <location>
        <begin position="98"/>
        <end position="118"/>
    </location>
</feature>
<sequence>MELFAQRVVDGLSDGAIYAIVALALVLVYRSTRLLNFAQGEMGMFCAFITWQLSTAAGGPQIALPLAIVVGIVAGFVMGAGIERVVMRPFSSGDHLRMTMVTMGLLLVINALAAHLFSTTTQRLESPFGQGSIDLGGFFVSRHTVGVLVTLLAVSLALWILFTRTTVGISLRASSSNAESSRLLGVNVDRSLMLGWGLAGALGALAAILVAPTLYLSTTMMSTVTLYAFTAAVVGGLDSSIGAVVGGLGIGLVQSLASGYIPFIGTQLQLATALIVVLVALLARPQGLFGRPQLERV</sequence>
<feature type="transmembrane region" description="Helical" evidence="9">
    <location>
        <begin position="12"/>
        <end position="30"/>
    </location>
</feature>
<feature type="transmembrane region" description="Helical" evidence="9">
    <location>
        <begin position="227"/>
        <end position="253"/>
    </location>
</feature>
<keyword evidence="6 9" id="KW-1133">Transmembrane helix</keyword>
<evidence type="ECO:0000256" key="5">
    <source>
        <dbReference type="ARBA" id="ARBA00022970"/>
    </source>
</evidence>
<evidence type="ECO:0000256" key="8">
    <source>
        <dbReference type="ARBA" id="ARBA00037998"/>
    </source>
</evidence>
<reference evidence="11" key="1">
    <citation type="journal article" date="2019" name="Int. J. Syst. Evol. Microbiol.">
        <title>The Global Catalogue of Microorganisms (GCM) 10K type strain sequencing project: providing services to taxonomists for standard genome sequencing and annotation.</title>
        <authorList>
            <consortium name="The Broad Institute Genomics Platform"/>
            <consortium name="The Broad Institute Genome Sequencing Center for Infectious Disease"/>
            <person name="Wu L."/>
            <person name="Ma J."/>
        </authorList>
    </citation>
    <scope>NUCLEOTIDE SEQUENCE [LARGE SCALE GENOMIC DNA]</scope>
    <source>
        <strain evidence="11">JCM 13518</strain>
    </source>
</reference>
<gene>
    <name evidence="10" type="ORF">GCM10009710_32990</name>
</gene>
<accession>A0ABP4WD41</accession>
<feature type="transmembrane region" description="Helical" evidence="9">
    <location>
        <begin position="138"/>
        <end position="162"/>
    </location>
</feature>
<feature type="transmembrane region" description="Helical" evidence="9">
    <location>
        <begin position="260"/>
        <end position="283"/>
    </location>
</feature>
<evidence type="ECO:0000256" key="2">
    <source>
        <dbReference type="ARBA" id="ARBA00022448"/>
    </source>
</evidence>
<evidence type="ECO:0000313" key="10">
    <source>
        <dbReference type="EMBL" id="GAA1750471.1"/>
    </source>
</evidence>
<evidence type="ECO:0000256" key="3">
    <source>
        <dbReference type="ARBA" id="ARBA00022475"/>
    </source>
</evidence>
<dbReference type="PANTHER" id="PTHR11795:SF451">
    <property type="entry name" value="ABC TRANSPORTER PERMEASE PROTEIN"/>
    <property type="match status" value="1"/>
</dbReference>
<dbReference type="InterPro" id="IPR001851">
    <property type="entry name" value="ABC_transp_permease"/>
</dbReference>